<evidence type="ECO:0000313" key="1">
    <source>
        <dbReference type="EMBL" id="PJZ49177.1"/>
    </source>
</evidence>
<protein>
    <recommendedName>
        <fullName evidence="3">Peptidase C-terminal archaeal/bacterial domain-containing protein</fullName>
    </recommendedName>
</protein>
<name>A0A2M9YC97_9LEPT</name>
<dbReference type="EMBL" id="NPDR01000004">
    <property type="protein sequence ID" value="PJZ49177.1"/>
    <property type="molecule type" value="Genomic_DNA"/>
</dbReference>
<dbReference type="AlphaFoldDB" id="A0A2M9YC97"/>
<gene>
    <name evidence="1" type="ORF">CH362_10250</name>
</gene>
<organism evidence="1 2">
    <name type="scientific">Leptospira saintgironsiae</name>
    <dbReference type="NCBI Taxonomy" id="2023183"/>
    <lineage>
        <taxon>Bacteria</taxon>
        <taxon>Pseudomonadati</taxon>
        <taxon>Spirochaetota</taxon>
        <taxon>Spirochaetia</taxon>
        <taxon>Leptospirales</taxon>
        <taxon>Leptospiraceae</taxon>
        <taxon>Leptospira</taxon>
    </lineage>
</organism>
<proteinExistence type="predicted"/>
<reference evidence="1 2" key="1">
    <citation type="submission" date="2017-07" db="EMBL/GenBank/DDBJ databases">
        <title>Leptospira spp. isolated from tropical soils.</title>
        <authorList>
            <person name="Thibeaux R."/>
            <person name="Iraola G."/>
            <person name="Ferres I."/>
            <person name="Bierque E."/>
            <person name="Girault D."/>
            <person name="Soupe-Gilbert M.-E."/>
            <person name="Picardeau M."/>
            <person name="Goarant C."/>
        </authorList>
    </citation>
    <scope>NUCLEOTIDE SEQUENCE [LARGE SCALE GENOMIC DNA]</scope>
    <source>
        <strain evidence="1 2">FH4-C-A2</strain>
    </source>
</reference>
<keyword evidence="2" id="KW-1185">Reference proteome</keyword>
<dbReference type="OrthoDB" id="345683at2"/>
<dbReference type="Gene3D" id="2.60.120.380">
    <property type="match status" value="1"/>
</dbReference>
<evidence type="ECO:0008006" key="3">
    <source>
        <dbReference type="Google" id="ProtNLM"/>
    </source>
</evidence>
<comment type="caution">
    <text evidence="1">The sequence shown here is derived from an EMBL/GenBank/DDBJ whole genome shotgun (WGS) entry which is preliminary data.</text>
</comment>
<evidence type="ECO:0000313" key="2">
    <source>
        <dbReference type="Proteomes" id="UP000231926"/>
    </source>
</evidence>
<dbReference type="Proteomes" id="UP000231926">
    <property type="component" value="Unassembled WGS sequence"/>
</dbReference>
<sequence>MAFDASKSLPGAAVDLSFSQIIFSTPQSNQASSDYWHCSLSINCQNVYSLNLNQADTVTIAVNSVTGDSVVRLALFSGSALNGTNLINGATTDRECGGQNISDTIAVSIPSAGPYSLAVGRDWGNSADASGTYMLTLSSTLVSMSEFAKIYSNTATQSSGYSCP</sequence>
<accession>A0A2M9YC97</accession>